<evidence type="ECO:0000313" key="3">
    <source>
        <dbReference type="Proteomes" id="UP001221217"/>
    </source>
</evidence>
<dbReference type="EMBL" id="JAQQAL010000011">
    <property type="protein sequence ID" value="MDC7226020.1"/>
    <property type="molecule type" value="Genomic_DNA"/>
</dbReference>
<evidence type="ECO:0000256" key="1">
    <source>
        <dbReference type="SAM" id="Phobius"/>
    </source>
</evidence>
<feature type="transmembrane region" description="Helical" evidence="1">
    <location>
        <begin position="40"/>
        <end position="63"/>
    </location>
</feature>
<evidence type="ECO:0000313" key="2">
    <source>
        <dbReference type="EMBL" id="MDC7226020.1"/>
    </source>
</evidence>
<keyword evidence="1" id="KW-1133">Transmembrane helix</keyword>
<feature type="transmembrane region" description="Helical" evidence="1">
    <location>
        <begin position="75"/>
        <end position="97"/>
    </location>
</feature>
<keyword evidence="1" id="KW-0812">Transmembrane</keyword>
<sequence length="624" mass="71834">MTWLKKLRHKTIKYSLNSNIESIGDDFINRVLHAARQDNWGLRVMQLAWTAGPVTFMALQGGYLLGYGKSAPMELFVYFAIYTIIAGIVAILIRFLYQMTKGDERIKMEKALKQSFIRLPELILLTRNELLHEYDAKNRNLLTARYLLENPDSNIEAIKAAIYDITEKTELRFAIERIEIFRENGLFARIEDENLKITDELEEAVAELTKASPAVANLVKRRFAGNPPNRQTGRLRTEGFISRALSAAEKDEYLSLTLQDAEEIFTLAFELLADRDIPLFRLKYRGSEEFTKTSENLEKARLAYRQKVFQRNNKLRKLADLFSESDEVDFLSAASPTFSTIDVMYKNILLAIDSMYDELLKYTRSSPAILRTKKSISKNRIKFRKLEQAIDLHKALVTANSRLDKYYDNLLLAEKRYNKTAAKATQDFPLRLLDEKQRGHGIKIIQDHILLSKNNKKLFAVELKKLLKAFDNSKHANTIKLRKLAVDIMMLLDSSLKLGQFRIQYAIESSNASYLSSLNLNLSASAKTGMAVTLIKEIQKNVRVHIHRLMFSLVNFHKMPLDPDSIELLVNKFGADRDYLEKITPTEESAQETLNKHPAHLLKTTQLDRKYIKLIELALKKNML</sequence>
<accession>A0AAJ1IEQ0</accession>
<proteinExistence type="predicted"/>
<organism evidence="2 3">
    <name type="scientific">Candidatus Thalassospirochaeta sargassi</name>
    <dbReference type="NCBI Taxonomy" id="3119039"/>
    <lineage>
        <taxon>Bacteria</taxon>
        <taxon>Pseudomonadati</taxon>
        <taxon>Spirochaetota</taxon>
        <taxon>Spirochaetia</taxon>
        <taxon>Spirochaetales</taxon>
        <taxon>Spirochaetaceae</taxon>
        <taxon>Candidatus Thalassospirochaeta</taxon>
    </lineage>
</organism>
<protein>
    <submittedName>
        <fullName evidence="2">Uncharacterized protein</fullName>
    </submittedName>
</protein>
<reference evidence="2 3" key="1">
    <citation type="submission" date="2022-12" db="EMBL/GenBank/DDBJ databases">
        <title>Metagenome assembled genome from gulf of manar.</title>
        <authorList>
            <person name="Kohli P."/>
            <person name="Pk S."/>
            <person name="Venkata Ramana C."/>
            <person name="Sasikala C."/>
        </authorList>
    </citation>
    <scope>NUCLEOTIDE SEQUENCE [LARGE SCALE GENOMIC DNA]</scope>
    <source>
        <strain evidence="2">JB008</strain>
    </source>
</reference>
<gene>
    <name evidence="2" type="ORF">PQJ61_04565</name>
</gene>
<name>A0AAJ1IEQ0_9SPIO</name>
<keyword evidence="1" id="KW-0472">Membrane</keyword>
<dbReference type="AlphaFoldDB" id="A0AAJ1IEQ0"/>
<dbReference type="Proteomes" id="UP001221217">
    <property type="component" value="Unassembled WGS sequence"/>
</dbReference>
<comment type="caution">
    <text evidence="2">The sequence shown here is derived from an EMBL/GenBank/DDBJ whole genome shotgun (WGS) entry which is preliminary data.</text>
</comment>